<gene>
    <name evidence="3" type="ORF">ABGB03_03295</name>
    <name evidence="4" type="ORF">ABGB03_03325</name>
</gene>
<keyword evidence="1" id="KW-0238">DNA-binding</keyword>
<dbReference type="Pfam" id="PF01381">
    <property type="entry name" value="HTH_3"/>
    <property type="match status" value="1"/>
</dbReference>
<dbReference type="Gene3D" id="1.10.260.40">
    <property type="entry name" value="lambda repressor-like DNA-binding domains"/>
    <property type="match status" value="1"/>
</dbReference>
<dbReference type="CDD" id="cd00093">
    <property type="entry name" value="HTH_XRE"/>
    <property type="match status" value="1"/>
</dbReference>
<dbReference type="PANTHER" id="PTHR46558">
    <property type="entry name" value="TRACRIPTIONAL REGULATORY PROTEIN-RELATED-RELATED"/>
    <property type="match status" value="1"/>
</dbReference>
<reference evidence="3" key="1">
    <citation type="submission" date="2024-05" db="EMBL/GenBank/DDBJ databases">
        <title>Pontimicrobium maritimus sp. nov., isolated form sea water.</title>
        <authorList>
            <person name="Muhammad N."/>
            <person name="Vuong T.Q."/>
            <person name="Han H.L."/>
            <person name="Kim S.-G."/>
        </authorList>
    </citation>
    <scope>NUCLEOTIDE SEQUENCE</scope>
    <source>
        <strain evidence="3">SW4</strain>
    </source>
</reference>
<organism evidence="3">
    <name type="scientific">Pontimicrobium sp. SW4</name>
    <dbReference type="NCBI Taxonomy" id="3153519"/>
    <lineage>
        <taxon>Bacteria</taxon>
        <taxon>Pseudomonadati</taxon>
        <taxon>Bacteroidota</taxon>
        <taxon>Flavobacteriia</taxon>
        <taxon>Flavobacteriales</taxon>
        <taxon>Flavobacteriaceae</taxon>
        <taxon>Pontimicrobium</taxon>
    </lineage>
</organism>
<name>A0AAU7BVF2_9FLAO</name>
<evidence type="ECO:0000256" key="1">
    <source>
        <dbReference type="ARBA" id="ARBA00023125"/>
    </source>
</evidence>
<dbReference type="PANTHER" id="PTHR46558:SF11">
    <property type="entry name" value="HTH-TYPE TRANSCRIPTIONAL REGULATOR XRE"/>
    <property type="match status" value="1"/>
</dbReference>
<dbReference type="SUPFAM" id="SSF47413">
    <property type="entry name" value="lambda repressor-like DNA-binding domains"/>
    <property type="match status" value="1"/>
</dbReference>
<dbReference type="RefSeq" id="WP_347924811.1">
    <property type="nucleotide sequence ID" value="NZ_CP157199.1"/>
</dbReference>
<dbReference type="EMBL" id="CP157199">
    <property type="protein sequence ID" value="XBG61939.1"/>
    <property type="molecule type" value="Genomic_DNA"/>
</dbReference>
<proteinExistence type="predicted"/>
<dbReference type="AlphaFoldDB" id="A0AAU7BVF2"/>
<dbReference type="SMART" id="SM00530">
    <property type="entry name" value="HTH_XRE"/>
    <property type="match status" value="1"/>
</dbReference>
<accession>A0AAU7BVF2</accession>
<feature type="domain" description="HTH cro/C1-type" evidence="2">
    <location>
        <begin position="7"/>
        <end position="61"/>
    </location>
</feature>
<dbReference type="InterPro" id="IPR001387">
    <property type="entry name" value="Cro/C1-type_HTH"/>
</dbReference>
<protein>
    <submittedName>
        <fullName evidence="3">Helix-turn-helix transcriptional regulator</fullName>
    </submittedName>
</protein>
<dbReference type="PROSITE" id="PS50943">
    <property type="entry name" value="HTH_CROC1"/>
    <property type="match status" value="1"/>
</dbReference>
<dbReference type="InterPro" id="IPR049639">
    <property type="entry name" value="RstR"/>
</dbReference>
<dbReference type="InterPro" id="IPR010982">
    <property type="entry name" value="Lambda_DNA-bd_dom_sf"/>
</dbReference>
<sequence length="109" mass="12430">MLFGERLLITRKKRKMSQDELAKQIGVHAPVIGRYERDEVKPSIETAFKIAKALEVSLDYLTGLSDLELDKTIVDVVTSLQKLNNEDREHIFTTINALIRDAKARNTYA</sequence>
<evidence type="ECO:0000259" key="2">
    <source>
        <dbReference type="PROSITE" id="PS50943"/>
    </source>
</evidence>
<dbReference type="NCBIfam" id="NF041951">
    <property type="entry name" value="phage_RstR"/>
    <property type="match status" value="1"/>
</dbReference>
<evidence type="ECO:0000313" key="3">
    <source>
        <dbReference type="EMBL" id="XBG61934.1"/>
    </source>
</evidence>
<evidence type="ECO:0000313" key="4">
    <source>
        <dbReference type="EMBL" id="XBG61939.1"/>
    </source>
</evidence>
<dbReference type="GO" id="GO:0003677">
    <property type="term" value="F:DNA binding"/>
    <property type="evidence" value="ECO:0007669"/>
    <property type="project" value="UniProtKB-KW"/>
</dbReference>
<dbReference type="EMBL" id="CP157199">
    <property type="protein sequence ID" value="XBG61934.1"/>
    <property type="molecule type" value="Genomic_DNA"/>
</dbReference>